<dbReference type="GO" id="GO:0016020">
    <property type="term" value="C:membrane"/>
    <property type="evidence" value="ECO:0007669"/>
    <property type="project" value="UniProtKB-SubCell"/>
</dbReference>
<dbReference type="SUPFAM" id="SSF103481">
    <property type="entry name" value="Multidrug resistance efflux transporter EmrE"/>
    <property type="match status" value="2"/>
</dbReference>
<evidence type="ECO:0000256" key="2">
    <source>
        <dbReference type="ARBA" id="ARBA00007362"/>
    </source>
</evidence>
<dbReference type="Pfam" id="PF00892">
    <property type="entry name" value="EamA"/>
    <property type="match status" value="2"/>
</dbReference>
<accession>A0A1J4TUG0</accession>
<evidence type="ECO:0000259" key="7">
    <source>
        <dbReference type="PROSITE" id="PS50830"/>
    </source>
</evidence>
<dbReference type="InterPro" id="IPR050638">
    <property type="entry name" value="AA-Vitamin_Transporters"/>
</dbReference>
<dbReference type="InterPro" id="IPR016071">
    <property type="entry name" value="Staphylococal_nuclease_OB-fold"/>
</dbReference>
<keyword evidence="5 6" id="KW-0472">Membrane</keyword>
<feature type="transmembrane region" description="Helical" evidence="6">
    <location>
        <begin position="262"/>
        <end position="280"/>
    </location>
</feature>
<dbReference type="Gene3D" id="1.10.3730.20">
    <property type="match status" value="1"/>
</dbReference>
<proteinExistence type="inferred from homology"/>
<gene>
    <name evidence="8" type="ORF">AUJ73_00910</name>
</gene>
<dbReference type="PROSITE" id="PS50830">
    <property type="entry name" value="TNASE_3"/>
    <property type="match status" value="1"/>
</dbReference>
<evidence type="ECO:0000256" key="1">
    <source>
        <dbReference type="ARBA" id="ARBA00004141"/>
    </source>
</evidence>
<comment type="subcellular location">
    <subcellularLocation>
        <location evidence="1">Membrane</location>
        <topology evidence="1">Multi-pass membrane protein</topology>
    </subcellularLocation>
</comment>
<comment type="similarity">
    <text evidence="2">Belongs to the EamA transporter family.</text>
</comment>
<dbReference type="EMBL" id="MNUY01000014">
    <property type="protein sequence ID" value="OIO15288.1"/>
    <property type="molecule type" value="Genomic_DNA"/>
</dbReference>
<feature type="transmembrane region" description="Helical" evidence="6">
    <location>
        <begin position="171"/>
        <end position="191"/>
    </location>
</feature>
<feature type="domain" description="TNase-like" evidence="7">
    <location>
        <begin position="315"/>
        <end position="443"/>
    </location>
</feature>
<feature type="transmembrane region" description="Helical" evidence="6">
    <location>
        <begin position="56"/>
        <end position="75"/>
    </location>
</feature>
<dbReference type="SMART" id="SM00318">
    <property type="entry name" value="SNc"/>
    <property type="match status" value="1"/>
</dbReference>
<evidence type="ECO:0000256" key="6">
    <source>
        <dbReference type="SAM" id="Phobius"/>
    </source>
</evidence>
<feature type="transmembrane region" description="Helical" evidence="6">
    <location>
        <begin position="203"/>
        <end position="223"/>
    </location>
</feature>
<feature type="transmembrane region" description="Helical" evidence="6">
    <location>
        <begin position="87"/>
        <end position="107"/>
    </location>
</feature>
<comment type="caution">
    <text evidence="8">The sequence shown here is derived from an EMBL/GenBank/DDBJ whole genome shotgun (WGS) entry which is preliminary data.</text>
</comment>
<dbReference type="PANTHER" id="PTHR32322">
    <property type="entry name" value="INNER MEMBRANE TRANSPORTER"/>
    <property type="match status" value="1"/>
</dbReference>
<dbReference type="InterPro" id="IPR037185">
    <property type="entry name" value="EmrE-like"/>
</dbReference>
<evidence type="ECO:0000256" key="5">
    <source>
        <dbReference type="ARBA" id="ARBA00023136"/>
    </source>
</evidence>
<keyword evidence="4 6" id="KW-1133">Transmembrane helix</keyword>
<dbReference type="Proteomes" id="UP000183120">
    <property type="component" value="Unassembled WGS sequence"/>
</dbReference>
<dbReference type="PANTHER" id="PTHR32322:SF2">
    <property type="entry name" value="EAMA DOMAIN-CONTAINING PROTEIN"/>
    <property type="match status" value="1"/>
</dbReference>
<protein>
    <recommendedName>
        <fullName evidence="7">TNase-like domain-containing protein</fullName>
    </recommendedName>
</protein>
<keyword evidence="3 6" id="KW-0812">Transmembrane</keyword>
<dbReference type="InterPro" id="IPR035437">
    <property type="entry name" value="SNase_OB-fold_sf"/>
</dbReference>
<evidence type="ECO:0000313" key="9">
    <source>
        <dbReference type="Proteomes" id="UP000183120"/>
    </source>
</evidence>
<feature type="transmembrane region" description="Helical" evidence="6">
    <location>
        <begin position="31"/>
        <end position="50"/>
    </location>
</feature>
<name>A0A1J4TUG0_9BACT</name>
<organism evidence="8 9">
    <name type="scientific">Candidatus Gottesmanbacteria bacterium CG1_02_37_22</name>
    <dbReference type="NCBI Taxonomy" id="1805209"/>
    <lineage>
        <taxon>Bacteria</taxon>
        <taxon>Candidatus Gottesmaniibacteriota</taxon>
    </lineage>
</organism>
<evidence type="ECO:0000256" key="3">
    <source>
        <dbReference type="ARBA" id="ARBA00022692"/>
    </source>
</evidence>
<sequence>MLIYLTIILFSWGIGNILVKKGLSHLSPWQVYALDAVFIAFPLWMIYGALNGGNLLLISFFPILATLFVSVIYALNYYVITLGNIGLISPIISSNPIITVVLALLFLGEKLNLVSSMGILLTLTGVITLSISGNIKLKPEKWAFLAILVSLGYGISGYLEKISLGQINHATFLMLLSLAQITVIILWKPFYRSKKPLTIKIGPGLIYSVLGIILFNIGNIAYFTALEKGLASVIVPLSNTSVVITVILSVIILKEKIRLHQVIGILLVISGVILVNLNIYKPQFLNNLFSKANKSPPYPTSFESGQNNITPTVTNREKAKVLRVVDGDTVELTDNRRVRYIGINTPELSTKEKEAECFATQAAKVNKELVEGQTVELEKDTNDKDKYDRILRYVWIDDILINEFLVEQGFAKTETIPPDMKYATTFAQKEKEARENGRGLWRECSK</sequence>
<feature type="transmembrane region" description="Helical" evidence="6">
    <location>
        <begin position="113"/>
        <end position="135"/>
    </location>
</feature>
<dbReference type="AlphaFoldDB" id="A0A1J4TUG0"/>
<feature type="transmembrane region" description="Helical" evidence="6">
    <location>
        <begin position="229"/>
        <end position="253"/>
    </location>
</feature>
<evidence type="ECO:0000256" key="4">
    <source>
        <dbReference type="ARBA" id="ARBA00022989"/>
    </source>
</evidence>
<dbReference type="Pfam" id="PF00565">
    <property type="entry name" value="SNase"/>
    <property type="match status" value="1"/>
</dbReference>
<dbReference type="InterPro" id="IPR000620">
    <property type="entry name" value="EamA_dom"/>
</dbReference>
<evidence type="ECO:0000313" key="8">
    <source>
        <dbReference type="EMBL" id="OIO15288.1"/>
    </source>
</evidence>
<dbReference type="Gene3D" id="2.40.50.90">
    <property type="match status" value="1"/>
</dbReference>
<reference evidence="8 9" key="1">
    <citation type="journal article" date="2016" name="Environ. Microbiol.">
        <title>Genomic resolution of a cold subsurface aquifer community provides metabolic insights for novel microbes adapted to high CO concentrations.</title>
        <authorList>
            <person name="Probst A.J."/>
            <person name="Castelle C.J."/>
            <person name="Singh A."/>
            <person name="Brown C.T."/>
            <person name="Anantharaman K."/>
            <person name="Sharon I."/>
            <person name="Hug L.A."/>
            <person name="Burstein D."/>
            <person name="Emerson J.B."/>
            <person name="Thomas B.C."/>
            <person name="Banfield J.F."/>
        </authorList>
    </citation>
    <scope>NUCLEOTIDE SEQUENCE [LARGE SCALE GENOMIC DNA]</scope>
    <source>
        <strain evidence="8">CG1_02_37_22</strain>
    </source>
</reference>
<dbReference type="SUPFAM" id="SSF50199">
    <property type="entry name" value="Staphylococcal nuclease"/>
    <property type="match status" value="1"/>
</dbReference>
<feature type="transmembrane region" description="Helical" evidence="6">
    <location>
        <begin position="142"/>
        <end position="159"/>
    </location>
</feature>
<dbReference type="STRING" id="1805209.AUJ73_00910"/>